<evidence type="ECO:0000256" key="8">
    <source>
        <dbReference type="ARBA" id="ARBA00023306"/>
    </source>
</evidence>
<keyword evidence="8 9" id="KW-0131">Cell cycle</keyword>
<evidence type="ECO:0000256" key="5">
    <source>
        <dbReference type="ARBA" id="ARBA00022908"/>
    </source>
</evidence>
<evidence type="ECO:0000259" key="10">
    <source>
        <dbReference type="PROSITE" id="PS51898"/>
    </source>
</evidence>
<dbReference type="AlphaFoldDB" id="A0A9D2SWU1"/>
<comment type="subunit">
    <text evidence="9">Forms a cyclic heterotetrameric complex composed of two molecules of XerC and two molecules of XerD.</text>
</comment>
<evidence type="ECO:0000256" key="2">
    <source>
        <dbReference type="ARBA" id="ARBA00022490"/>
    </source>
</evidence>
<dbReference type="Pfam" id="PF00589">
    <property type="entry name" value="Phage_integrase"/>
    <property type="match status" value="1"/>
</dbReference>
<dbReference type="PROSITE" id="PS51900">
    <property type="entry name" value="CB"/>
    <property type="match status" value="1"/>
</dbReference>
<evidence type="ECO:0000256" key="7">
    <source>
        <dbReference type="ARBA" id="ARBA00023172"/>
    </source>
</evidence>
<evidence type="ECO:0000256" key="4">
    <source>
        <dbReference type="ARBA" id="ARBA00022829"/>
    </source>
</evidence>
<dbReference type="InterPro" id="IPR050090">
    <property type="entry name" value="Tyrosine_recombinase_XerCD"/>
</dbReference>
<dbReference type="PANTHER" id="PTHR30349">
    <property type="entry name" value="PHAGE INTEGRASE-RELATED"/>
    <property type="match status" value="1"/>
</dbReference>
<dbReference type="PANTHER" id="PTHR30349:SF77">
    <property type="entry name" value="TYROSINE RECOMBINASE XERC"/>
    <property type="match status" value="1"/>
</dbReference>
<evidence type="ECO:0000256" key="9">
    <source>
        <dbReference type="HAMAP-Rule" id="MF_01808"/>
    </source>
</evidence>
<dbReference type="SUPFAM" id="SSF47823">
    <property type="entry name" value="lambda integrase-like, N-terminal domain"/>
    <property type="match status" value="1"/>
</dbReference>
<dbReference type="GO" id="GO:0051301">
    <property type="term" value="P:cell division"/>
    <property type="evidence" value="ECO:0007669"/>
    <property type="project" value="UniProtKB-KW"/>
</dbReference>
<dbReference type="SUPFAM" id="SSF56349">
    <property type="entry name" value="DNA breaking-rejoining enzymes"/>
    <property type="match status" value="1"/>
</dbReference>
<gene>
    <name evidence="9" type="primary">xerC</name>
    <name evidence="12" type="ORF">H9702_09370</name>
</gene>
<keyword evidence="5 9" id="KW-0229">DNA integration</keyword>
<protein>
    <recommendedName>
        <fullName evidence="9">Tyrosine recombinase XerC</fullName>
    </recommendedName>
</protein>
<feature type="active site" evidence="9">
    <location>
        <position position="174"/>
    </location>
</feature>
<comment type="function">
    <text evidence="9">Site-specific tyrosine recombinase, which acts by catalyzing the cutting and rejoining of the recombining DNA molecules. The XerC-XerD complex is essential to convert dimers of the bacterial chromosome into monomers to permit their segregation at cell division. It also contributes to the segregational stability of plasmids.</text>
</comment>
<dbReference type="GO" id="GO:0006313">
    <property type="term" value="P:DNA transposition"/>
    <property type="evidence" value="ECO:0007669"/>
    <property type="project" value="UniProtKB-UniRule"/>
</dbReference>
<feature type="domain" description="Core-binding (CB)" evidence="11">
    <location>
        <begin position="1"/>
        <end position="89"/>
    </location>
</feature>
<keyword evidence="3 9" id="KW-0132">Cell division</keyword>
<dbReference type="Gene3D" id="1.10.443.10">
    <property type="entry name" value="Intergrase catalytic core"/>
    <property type="match status" value="1"/>
</dbReference>
<comment type="caution">
    <text evidence="12">The sequence shown here is derived from an EMBL/GenBank/DDBJ whole genome shotgun (WGS) entry which is preliminary data.</text>
</comment>
<keyword evidence="2 9" id="KW-0963">Cytoplasm</keyword>
<dbReference type="NCBIfam" id="NF040815">
    <property type="entry name" value="recomb_XerA_Arch"/>
    <property type="match status" value="1"/>
</dbReference>
<feature type="active site" evidence="9">
    <location>
        <position position="247"/>
    </location>
</feature>
<dbReference type="HAMAP" id="MF_01808">
    <property type="entry name" value="Recomb_XerC_XerD"/>
    <property type="match status" value="1"/>
</dbReference>
<feature type="active site" evidence="9">
    <location>
        <position position="244"/>
    </location>
</feature>
<proteinExistence type="inferred from homology"/>
<evidence type="ECO:0000256" key="6">
    <source>
        <dbReference type="ARBA" id="ARBA00023125"/>
    </source>
</evidence>
<dbReference type="InterPro" id="IPR044068">
    <property type="entry name" value="CB"/>
</dbReference>
<feature type="active site" evidence="9">
    <location>
        <position position="270"/>
    </location>
</feature>
<dbReference type="InterPro" id="IPR004107">
    <property type="entry name" value="Integrase_SAM-like_N"/>
</dbReference>
<dbReference type="InterPro" id="IPR023009">
    <property type="entry name" value="Tyrosine_recombinase_XerC/XerD"/>
</dbReference>
<dbReference type="GO" id="GO:0005737">
    <property type="term" value="C:cytoplasm"/>
    <property type="evidence" value="ECO:0007669"/>
    <property type="project" value="UniProtKB-SubCell"/>
</dbReference>
<reference evidence="12" key="1">
    <citation type="journal article" date="2021" name="PeerJ">
        <title>Extensive microbial diversity within the chicken gut microbiome revealed by metagenomics and culture.</title>
        <authorList>
            <person name="Gilroy R."/>
            <person name="Ravi A."/>
            <person name="Getino M."/>
            <person name="Pursley I."/>
            <person name="Horton D.L."/>
            <person name="Alikhan N.F."/>
            <person name="Baker D."/>
            <person name="Gharbi K."/>
            <person name="Hall N."/>
            <person name="Watson M."/>
            <person name="Adriaenssens E.M."/>
            <person name="Foster-Nyarko E."/>
            <person name="Jarju S."/>
            <person name="Secka A."/>
            <person name="Antonio M."/>
            <person name="Oren A."/>
            <person name="Chaudhuri R.R."/>
            <person name="La Ragione R."/>
            <person name="Hildebrand F."/>
            <person name="Pallen M.J."/>
        </authorList>
    </citation>
    <scope>NUCLEOTIDE SEQUENCE</scope>
    <source>
        <strain evidence="12">CHK187-11901</strain>
    </source>
</reference>
<reference evidence="12" key="2">
    <citation type="submission" date="2021-04" db="EMBL/GenBank/DDBJ databases">
        <authorList>
            <person name="Gilroy R."/>
        </authorList>
    </citation>
    <scope>NUCLEOTIDE SEQUENCE</scope>
    <source>
        <strain evidence="12">CHK187-11901</strain>
    </source>
</reference>
<dbReference type="InterPro" id="IPR011010">
    <property type="entry name" value="DNA_brk_join_enz"/>
</dbReference>
<dbReference type="InterPro" id="IPR002104">
    <property type="entry name" value="Integrase_catalytic"/>
</dbReference>
<dbReference type="GO" id="GO:0007059">
    <property type="term" value="P:chromosome segregation"/>
    <property type="evidence" value="ECO:0007669"/>
    <property type="project" value="UniProtKB-UniRule"/>
</dbReference>
<dbReference type="CDD" id="cd00798">
    <property type="entry name" value="INT_XerDC_C"/>
    <property type="match status" value="1"/>
</dbReference>
<comment type="similarity">
    <text evidence="9">Belongs to the 'phage' integrase family. XerC subfamily.</text>
</comment>
<keyword evidence="7 9" id="KW-0233">DNA recombination</keyword>
<evidence type="ECO:0000259" key="11">
    <source>
        <dbReference type="PROSITE" id="PS51900"/>
    </source>
</evidence>
<evidence type="ECO:0000313" key="13">
    <source>
        <dbReference type="Proteomes" id="UP000823896"/>
    </source>
</evidence>
<dbReference type="GO" id="GO:0003677">
    <property type="term" value="F:DNA binding"/>
    <property type="evidence" value="ECO:0007669"/>
    <property type="project" value="UniProtKB-UniRule"/>
</dbReference>
<feature type="active site" description="O-(3'-phospho-DNA)-tyrosine intermediate" evidence="9">
    <location>
        <position position="279"/>
    </location>
</feature>
<evidence type="ECO:0000313" key="12">
    <source>
        <dbReference type="EMBL" id="HJC37319.1"/>
    </source>
</evidence>
<dbReference type="Proteomes" id="UP000823896">
    <property type="component" value="Unassembled WGS sequence"/>
</dbReference>
<dbReference type="InterPro" id="IPR010998">
    <property type="entry name" value="Integrase_recombinase_N"/>
</dbReference>
<dbReference type="PROSITE" id="PS51898">
    <property type="entry name" value="TYR_RECOMBINASE"/>
    <property type="match status" value="1"/>
</dbReference>
<keyword evidence="4 9" id="KW-0159">Chromosome partition</keyword>
<name>A0A9D2SWU1_9FIRM</name>
<dbReference type="InterPro" id="IPR013762">
    <property type="entry name" value="Integrase-like_cat_sf"/>
</dbReference>
<comment type="subcellular location">
    <subcellularLocation>
        <location evidence="1 9">Cytoplasm</location>
    </subcellularLocation>
</comment>
<dbReference type="Pfam" id="PF02899">
    <property type="entry name" value="Phage_int_SAM_1"/>
    <property type="match status" value="1"/>
</dbReference>
<feature type="active site" evidence="9">
    <location>
        <position position="150"/>
    </location>
</feature>
<organism evidence="12 13">
    <name type="scientific">Candidatus Merdibacter merdavium</name>
    <dbReference type="NCBI Taxonomy" id="2838692"/>
    <lineage>
        <taxon>Bacteria</taxon>
        <taxon>Bacillati</taxon>
        <taxon>Bacillota</taxon>
        <taxon>Erysipelotrichia</taxon>
        <taxon>Erysipelotrichales</taxon>
        <taxon>Erysipelotrichaceae</taxon>
        <taxon>Merdibacter</taxon>
    </lineage>
</organism>
<dbReference type="NCBIfam" id="NF001399">
    <property type="entry name" value="PRK00283.1"/>
    <property type="match status" value="1"/>
</dbReference>
<keyword evidence="6 9" id="KW-0238">DNA-binding</keyword>
<feature type="domain" description="Tyr recombinase" evidence="10">
    <location>
        <begin position="110"/>
        <end position="292"/>
    </location>
</feature>
<sequence>MQEYLERFLRYIAMRNTASAHTQDAYRRDIEGFLAFLRQEGIDSLEDVDRIVMMNYIASLSTDAKGHPCANATIARHISSVRSFYHYLNEYMGIQATPLQEVRGPRIGRKIPEFLFVSEIKTFLESIDVQTPQGQRDRALFELMYACGLRVSEAVSLTLERFDDEQRVLRVLGKGDKERIVPFYAAIGKRVRAYIREVRVQWVKEEHDVLFVNQRGRPLTSRGVQYLMQKQCERCELSIRVHPHMFRHSFATHLLDNGADIRVVQELLGHASLSTTQIYMHVSRERLRQAYESAHPLAGKRSCG</sequence>
<evidence type="ECO:0000256" key="3">
    <source>
        <dbReference type="ARBA" id="ARBA00022618"/>
    </source>
</evidence>
<dbReference type="EMBL" id="DWWM01000057">
    <property type="protein sequence ID" value="HJC37319.1"/>
    <property type="molecule type" value="Genomic_DNA"/>
</dbReference>
<dbReference type="GO" id="GO:0009037">
    <property type="term" value="F:tyrosine-based site-specific recombinase activity"/>
    <property type="evidence" value="ECO:0007669"/>
    <property type="project" value="UniProtKB-UniRule"/>
</dbReference>
<evidence type="ECO:0000256" key="1">
    <source>
        <dbReference type="ARBA" id="ARBA00004496"/>
    </source>
</evidence>
<dbReference type="Gene3D" id="1.10.150.130">
    <property type="match status" value="1"/>
</dbReference>
<accession>A0A9D2SWU1</accession>